<evidence type="ECO:0000256" key="3">
    <source>
        <dbReference type="ARBA" id="ARBA00012438"/>
    </source>
</evidence>
<gene>
    <name evidence="14" type="ORF">AD933_14435</name>
</gene>
<sequence>MFLTELFRTATFRLTLAAVAAMGGVMVMQFGLVYTQMEAVESRRSTELLRGEAHLLAQMTPEHLEYVIRKRATDDLRLVISSAGLFDASHALIAGDLHAWPKGLVADGKPHNIEIYPEEGAAYPLRLLAETLPDGTILVLGRSFHLLAEQKLMLRHATVVAAIPTLLFALLLGVVLSRRALFRVKEMHEAIDLIMAGDIHERLPAGKERDDLERLAGSVNRMLDRLEHLMDGMREVGNDIAHDLRTPLSRVRAKLERALTSGGEREALEEAVSGAVANLDQCLGIITALLRIAELESSRRRAGFGTVNLNELGADVVDLYEPIAETEGVTLVMQPTAVPVCLDGDRHLLIELLVNLVDNAIKFTPEGGEVTVSVSRQAGAVCLAVTDTGIGIAPEERGAVLSRFYRSDKSRHVPGSGLGLSLVSAIAHLHDATVEIDAGPDGHGTRFRVIFLLQHGLRVPD</sequence>
<comment type="catalytic activity">
    <reaction evidence="1">
        <text>ATP + protein L-histidine = ADP + protein N-phospho-L-histidine.</text>
        <dbReference type="EC" id="2.7.13.3"/>
    </reaction>
</comment>
<proteinExistence type="predicted"/>
<dbReference type="PATRIC" id="fig|178901.13.peg.1514"/>
<dbReference type="SUPFAM" id="SSF158472">
    <property type="entry name" value="HAMP domain-like"/>
    <property type="match status" value="1"/>
</dbReference>
<dbReference type="PROSITE" id="PS50109">
    <property type="entry name" value="HIS_KIN"/>
    <property type="match status" value="1"/>
</dbReference>
<evidence type="ECO:0000313" key="14">
    <source>
        <dbReference type="EMBL" id="KXV13648.1"/>
    </source>
</evidence>
<dbReference type="PRINTS" id="PR00344">
    <property type="entry name" value="BCTRLSENSOR"/>
</dbReference>
<comment type="caution">
    <text evidence="14">The sequence shown here is derived from an EMBL/GenBank/DDBJ whole genome shotgun (WGS) entry which is preliminary data.</text>
</comment>
<dbReference type="Pfam" id="PF00672">
    <property type="entry name" value="HAMP"/>
    <property type="match status" value="1"/>
</dbReference>
<keyword evidence="7 14" id="KW-0418">Kinase</keyword>
<evidence type="ECO:0000256" key="10">
    <source>
        <dbReference type="ARBA" id="ARBA00023136"/>
    </source>
</evidence>
<evidence type="ECO:0000256" key="6">
    <source>
        <dbReference type="ARBA" id="ARBA00022692"/>
    </source>
</evidence>
<dbReference type="InterPro" id="IPR036097">
    <property type="entry name" value="HisK_dim/P_sf"/>
</dbReference>
<evidence type="ECO:0000256" key="11">
    <source>
        <dbReference type="SAM" id="Phobius"/>
    </source>
</evidence>
<dbReference type="PANTHER" id="PTHR45436:SF8">
    <property type="entry name" value="HISTIDINE KINASE"/>
    <property type="match status" value="1"/>
</dbReference>
<feature type="domain" description="Histidine kinase" evidence="12">
    <location>
        <begin position="239"/>
        <end position="455"/>
    </location>
</feature>
<evidence type="ECO:0000256" key="7">
    <source>
        <dbReference type="ARBA" id="ARBA00022777"/>
    </source>
</evidence>
<dbReference type="EMBL" id="LHZF01000176">
    <property type="protein sequence ID" value="KXV13648.1"/>
    <property type="molecule type" value="Genomic_DNA"/>
</dbReference>
<evidence type="ECO:0000259" key="13">
    <source>
        <dbReference type="PROSITE" id="PS50885"/>
    </source>
</evidence>
<dbReference type="CDD" id="cd06225">
    <property type="entry name" value="HAMP"/>
    <property type="match status" value="1"/>
</dbReference>
<dbReference type="InterPro" id="IPR003660">
    <property type="entry name" value="HAMP_dom"/>
</dbReference>
<comment type="subcellular location">
    <subcellularLocation>
        <location evidence="2">Membrane</location>
    </subcellularLocation>
</comment>
<dbReference type="SUPFAM" id="SSF55874">
    <property type="entry name" value="ATPase domain of HSP90 chaperone/DNA topoisomerase II/histidine kinase"/>
    <property type="match status" value="1"/>
</dbReference>
<dbReference type="InterPro" id="IPR005467">
    <property type="entry name" value="His_kinase_dom"/>
</dbReference>
<accession>A0A149RIE5</accession>
<dbReference type="SMART" id="SM00304">
    <property type="entry name" value="HAMP"/>
    <property type="match status" value="1"/>
</dbReference>
<dbReference type="Pfam" id="PF00512">
    <property type="entry name" value="HisKA"/>
    <property type="match status" value="1"/>
</dbReference>
<dbReference type="RefSeq" id="WP_061509081.1">
    <property type="nucleotide sequence ID" value="NZ_LHZF01000176.1"/>
</dbReference>
<evidence type="ECO:0000256" key="1">
    <source>
        <dbReference type="ARBA" id="ARBA00000085"/>
    </source>
</evidence>
<name>A0A149RIE5_9PROT</name>
<feature type="transmembrane region" description="Helical" evidence="11">
    <location>
        <begin position="12"/>
        <end position="34"/>
    </location>
</feature>
<dbReference type="CDD" id="cd00075">
    <property type="entry name" value="HATPase"/>
    <property type="match status" value="1"/>
</dbReference>
<feature type="transmembrane region" description="Helical" evidence="11">
    <location>
        <begin position="152"/>
        <end position="176"/>
    </location>
</feature>
<evidence type="ECO:0000256" key="5">
    <source>
        <dbReference type="ARBA" id="ARBA00022679"/>
    </source>
</evidence>
<evidence type="ECO:0000256" key="2">
    <source>
        <dbReference type="ARBA" id="ARBA00004370"/>
    </source>
</evidence>
<evidence type="ECO:0000259" key="12">
    <source>
        <dbReference type="PROSITE" id="PS50109"/>
    </source>
</evidence>
<evidence type="ECO:0000256" key="9">
    <source>
        <dbReference type="ARBA" id="ARBA00023012"/>
    </source>
</evidence>
<evidence type="ECO:0000256" key="4">
    <source>
        <dbReference type="ARBA" id="ARBA00022553"/>
    </source>
</evidence>
<dbReference type="InterPro" id="IPR004358">
    <property type="entry name" value="Sig_transdc_His_kin-like_C"/>
</dbReference>
<protein>
    <recommendedName>
        <fullName evidence="3">histidine kinase</fullName>
        <ecNumber evidence="3">2.7.13.3</ecNumber>
    </recommendedName>
</protein>
<evidence type="ECO:0000313" key="15">
    <source>
        <dbReference type="Proteomes" id="UP000075526"/>
    </source>
</evidence>
<dbReference type="GO" id="GO:0005886">
    <property type="term" value="C:plasma membrane"/>
    <property type="evidence" value="ECO:0007669"/>
    <property type="project" value="TreeGrafter"/>
</dbReference>
<dbReference type="PANTHER" id="PTHR45436">
    <property type="entry name" value="SENSOR HISTIDINE KINASE YKOH"/>
    <property type="match status" value="1"/>
</dbReference>
<keyword evidence="9" id="KW-0902">Two-component regulatory system</keyword>
<dbReference type="Gene3D" id="1.10.287.130">
    <property type="match status" value="1"/>
</dbReference>
<dbReference type="CDD" id="cd00082">
    <property type="entry name" value="HisKA"/>
    <property type="match status" value="1"/>
</dbReference>
<dbReference type="InterPro" id="IPR003661">
    <property type="entry name" value="HisK_dim/P_dom"/>
</dbReference>
<dbReference type="EC" id="2.7.13.3" evidence="3"/>
<dbReference type="SMART" id="SM00388">
    <property type="entry name" value="HisKA"/>
    <property type="match status" value="1"/>
</dbReference>
<keyword evidence="10 11" id="KW-0472">Membrane</keyword>
<keyword evidence="5" id="KW-0808">Transferase</keyword>
<keyword evidence="8 11" id="KW-1133">Transmembrane helix</keyword>
<dbReference type="InterPro" id="IPR050428">
    <property type="entry name" value="TCS_sensor_his_kinase"/>
</dbReference>
<evidence type="ECO:0000256" key="8">
    <source>
        <dbReference type="ARBA" id="ARBA00022989"/>
    </source>
</evidence>
<reference evidence="14 15" key="1">
    <citation type="submission" date="2015-06" db="EMBL/GenBank/DDBJ databases">
        <title>Improved classification and identification of acetic acid bacteria using matrix-assisted laser desorption/ionization time-of-flight mass spectrometry; Gluconobacter nephelii and Gluconobacter uchimurae are later heterotypic synonyms of Gluconobacter japonicus and Gluconobacter oxydans, respectively.</title>
        <authorList>
            <person name="Li L."/>
            <person name="Cleenwerck I."/>
            <person name="De Vuyst L."/>
            <person name="Vandamme P."/>
        </authorList>
    </citation>
    <scope>NUCLEOTIDE SEQUENCE [LARGE SCALE GENOMIC DNA]</scope>
    <source>
        <strain evidence="14 15">LMG 1552</strain>
    </source>
</reference>
<dbReference type="SMART" id="SM00387">
    <property type="entry name" value="HATPase_c"/>
    <property type="match status" value="1"/>
</dbReference>
<keyword evidence="4" id="KW-0597">Phosphoprotein</keyword>
<organism evidence="14 15">
    <name type="scientific">Acetobacter malorum</name>
    <dbReference type="NCBI Taxonomy" id="178901"/>
    <lineage>
        <taxon>Bacteria</taxon>
        <taxon>Pseudomonadati</taxon>
        <taxon>Pseudomonadota</taxon>
        <taxon>Alphaproteobacteria</taxon>
        <taxon>Acetobacterales</taxon>
        <taxon>Acetobacteraceae</taxon>
        <taxon>Acetobacter</taxon>
    </lineage>
</organism>
<dbReference type="SUPFAM" id="SSF47384">
    <property type="entry name" value="Homodimeric domain of signal transducing histidine kinase"/>
    <property type="match status" value="1"/>
</dbReference>
<keyword evidence="6 11" id="KW-0812">Transmembrane</keyword>
<dbReference type="Proteomes" id="UP000075526">
    <property type="component" value="Unassembled WGS sequence"/>
</dbReference>
<dbReference type="InterPro" id="IPR003594">
    <property type="entry name" value="HATPase_dom"/>
</dbReference>
<dbReference type="AlphaFoldDB" id="A0A149RIE5"/>
<dbReference type="Gene3D" id="6.10.340.10">
    <property type="match status" value="1"/>
</dbReference>
<dbReference type="Pfam" id="PF02518">
    <property type="entry name" value="HATPase_c"/>
    <property type="match status" value="1"/>
</dbReference>
<dbReference type="Gene3D" id="3.30.565.10">
    <property type="entry name" value="Histidine kinase-like ATPase, C-terminal domain"/>
    <property type="match status" value="1"/>
</dbReference>
<feature type="domain" description="HAMP" evidence="13">
    <location>
        <begin position="178"/>
        <end position="231"/>
    </location>
</feature>
<dbReference type="GO" id="GO:0000155">
    <property type="term" value="F:phosphorelay sensor kinase activity"/>
    <property type="evidence" value="ECO:0007669"/>
    <property type="project" value="InterPro"/>
</dbReference>
<dbReference type="PROSITE" id="PS50885">
    <property type="entry name" value="HAMP"/>
    <property type="match status" value="1"/>
</dbReference>
<dbReference type="InterPro" id="IPR036890">
    <property type="entry name" value="HATPase_C_sf"/>
</dbReference>